<evidence type="ECO:0000313" key="11">
    <source>
        <dbReference type="Proteomes" id="UP000186583"/>
    </source>
</evidence>
<dbReference type="PRINTS" id="PR00465">
    <property type="entry name" value="EP450IV"/>
</dbReference>
<gene>
    <name evidence="10" type="ORF">CCHL11_06298</name>
</gene>
<dbReference type="Pfam" id="PF00067">
    <property type="entry name" value="p450"/>
    <property type="match status" value="1"/>
</dbReference>
<keyword evidence="9" id="KW-1133">Transmembrane helix</keyword>
<keyword evidence="6 8" id="KW-0503">Monooxygenase</keyword>
<dbReference type="InterPro" id="IPR001128">
    <property type="entry name" value="Cyt_P450"/>
</dbReference>
<reference evidence="10 11" key="1">
    <citation type="submission" date="2016-11" db="EMBL/GenBank/DDBJ databases">
        <title>Draft Genome Assembly of Colletotrichum chlorophyti a pathogen of herbaceous plants.</title>
        <authorList>
            <person name="Gan P."/>
            <person name="Narusaka M."/>
            <person name="Tsushima A."/>
            <person name="Narusaka Y."/>
            <person name="Takano Y."/>
            <person name="Shirasu K."/>
        </authorList>
    </citation>
    <scope>NUCLEOTIDE SEQUENCE [LARGE SCALE GENOMIC DNA]</scope>
    <source>
        <strain evidence="10 11">NTL11</strain>
    </source>
</reference>
<comment type="similarity">
    <text evidence="2 8">Belongs to the cytochrome P450 family.</text>
</comment>
<evidence type="ECO:0000256" key="9">
    <source>
        <dbReference type="SAM" id="Phobius"/>
    </source>
</evidence>
<evidence type="ECO:0000256" key="6">
    <source>
        <dbReference type="ARBA" id="ARBA00023033"/>
    </source>
</evidence>
<evidence type="ECO:0000256" key="2">
    <source>
        <dbReference type="ARBA" id="ARBA00010617"/>
    </source>
</evidence>
<keyword evidence="5 7" id="KW-0408">Iron</keyword>
<keyword evidence="8" id="KW-0560">Oxidoreductase</keyword>
<keyword evidence="4 7" id="KW-0479">Metal-binding</keyword>
<dbReference type="InterPro" id="IPR036396">
    <property type="entry name" value="Cyt_P450_sf"/>
</dbReference>
<protein>
    <submittedName>
        <fullName evidence="10">Tryprostatin B 6-hydroxylase 3</fullName>
    </submittedName>
</protein>
<dbReference type="InterPro" id="IPR017972">
    <property type="entry name" value="Cyt_P450_CS"/>
</dbReference>
<dbReference type="InterPro" id="IPR002403">
    <property type="entry name" value="Cyt_P450_E_grp-IV"/>
</dbReference>
<accession>A0A1Q8RL95</accession>
<feature type="transmembrane region" description="Helical" evidence="9">
    <location>
        <begin position="6"/>
        <end position="23"/>
    </location>
</feature>
<dbReference type="GO" id="GO:0020037">
    <property type="term" value="F:heme binding"/>
    <property type="evidence" value="ECO:0007669"/>
    <property type="project" value="InterPro"/>
</dbReference>
<organism evidence="10 11">
    <name type="scientific">Colletotrichum chlorophyti</name>
    <dbReference type="NCBI Taxonomy" id="708187"/>
    <lineage>
        <taxon>Eukaryota</taxon>
        <taxon>Fungi</taxon>
        <taxon>Dikarya</taxon>
        <taxon>Ascomycota</taxon>
        <taxon>Pezizomycotina</taxon>
        <taxon>Sordariomycetes</taxon>
        <taxon>Hypocreomycetidae</taxon>
        <taxon>Glomerellales</taxon>
        <taxon>Glomerellaceae</taxon>
        <taxon>Colletotrichum</taxon>
    </lineage>
</organism>
<keyword evidence="3 7" id="KW-0349">Heme</keyword>
<comment type="cofactor">
    <cofactor evidence="1 7">
        <name>heme</name>
        <dbReference type="ChEBI" id="CHEBI:30413"/>
    </cofactor>
</comment>
<evidence type="ECO:0000256" key="1">
    <source>
        <dbReference type="ARBA" id="ARBA00001971"/>
    </source>
</evidence>
<proteinExistence type="inferred from homology"/>
<comment type="caution">
    <text evidence="10">The sequence shown here is derived from an EMBL/GenBank/DDBJ whole genome shotgun (WGS) entry which is preliminary data.</text>
</comment>
<dbReference type="Proteomes" id="UP000186583">
    <property type="component" value="Unassembled WGS sequence"/>
</dbReference>
<dbReference type="PANTHER" id="PTHR24305">
    <property type="entry name" value="CYTOCHROME P450"/>
    <property type="match status" value="1"/>
</dbReference>
<keyword evidence="9" id="KW-0812">Transmembrane</keyword>
<dbReference type="PROSITE" id="PS00086">
    <property type="entry name" value="CYTOCHROME_P450"/>
    <property type="match status" value="1"/>
</dbReference>
<dbReference type="OrthoDB" id="1470350at2759"/>
<keyword evidence="11" id="KW-1185">Reference proteome</keyword>
<keyword evidence="9" id="KW-0472">Membrane</keyword>
<dbReference type="EMBL" id="MPGH01000183">
    <property type="protein sequence ID" value="OLN85072.1"/>
    <property type="molecule type" value="Genomic_DNA"/>
</dbReference>
<evidence type="ECO:0000256" key="4">
    <source>
        <dbReference type="ARBA" id="ARBA00022723"/>
    </source>
</evidence>
<dbReference type="GO" id="GO:0016705">
    <property type="term" value="F:oxidoreductase activity, acting on paired donors, with incorporation or reduction of molecular oxygen"/>
    <property type="evidence" value="ECO:0007669"/>
    <property type="project" value="InterPro"/>
</dbReference>
<dbReference type="SUPFAM" id="SSF48264">
    <property type="entry name" value="Cytochrome P450"/>
    <property type="match status" value="1"/>
</dbReference>
<dbReference type="PRINTS" id="PR00385">
    <property type="entry name" value="P450"/>
</dbReference>
<evidence type="ECO:0000256" key="8">
    <source>
        <dbReference type="RuleBase" id="RU000461"/>
    </source>
</evidence>
<dbReference type="GO" id="GO:0005506">
    <property type="term" value="F:iron ion binding"/>
    <property type="evidence" value="ECO:0007669"/>
    <property type="project" value="InterPro"/>
</dbReference>
<dbReference type="GO" id="GO:0004497">
    <property type="term" value="F:monooxygenase activity"/>
    <property type="evidence" value="ECO:0007669"/>
    <property type="project" value="UniProtKB-KW"/>
</dbReference>
<name>A0A1Q8RL95_9PEZI</name>
<evidence type="ECO:0000256" key="3">
    <source>
        <dbReference type="ARBA" id="ARBA00022617"/>
    </source>
</evidence>
<dbReference type="PANTHER" id="PTHR24305:SF166">
    <property type="entry name" value="CYTOCHROME P450 12A4, MITOCHONDRIAL-RELATED"/>
    <property type="match status" value="1"/>
</dbReference>
<feature type="binding site" description="axial binding residue" evidence="7">
    <location>
        <position position="469"/>
    </location>
    <ligand>
        <name>heme</name>
        <dbReference type="ChEBI" id="CHEBI:30413"/>
    </ligand>
    <ligandPart>
        <name>Fe</name>
        <dbReference type="ChEBI" id="CHEBI:18248"/>
    </ligandPart>
</feature>
<dbReference type="CDD" id="cd11059">
    <property type="entry name" value="CYP_fungal"/>
    <property type="match status" value="1"/>
</dbReference>
<dbReference type="STRING" id="708187.A0A1Q8RL95"/>
<dbReference type="AlphaFoldDB" id="A0A1Q8RL95"/>
<dbReference type="Gene3D" id="1.10.630.10">
    <property type="entry name" value="Cytochrome P450"/>
    <property type="match status" value="1"/>
</dbReference>
<evidence type="ECO:0000313" key="10">
    <source>
        <dbReference type="EMBL" id="OLN85072.1"/>
    </source>
</evidence>
<sequence length="532" mass="59609">MTFYVFYIIFAVIIVGLVHKFILQPLVLSPLAKIPVPHWSCHISPLWILYARKNNLQNRSLHDAHLKLGPVVRIGPNELSIDGYDALKTVYQGGFEKDQCVPCMFSTLTSKPHSLRKRLISHTYSKSFIHASPAARSQAREILFTRLLPLLSAPESSQAVEVFSTFLATAMDFITAYVFGLRNGTDFIRNKAYRDHWLQLYLARATHGFWPQEMPALTAFCTRFGLGFKPYPAWVDTANAELAAWNKKLCEQASDYIHTSTMSPSAQDPADEPVVFKALVSGIEKEAATNKEYSLLYPDAGPRRNLFVASEVMDHVLAGQETAGIALTYLAHHLSLSPSLQQSLRAELQTLSPPLKFQSSGDVPLPDPRDVDALPLLHATIMETLRLHAPIPGPEPRRTPHPSACIGPFTVPPGVRVAALGHTLHRNAHAFPEPETWNHRRWLKSETSEEQRRDMNRHFWAFGSGGRMCIGSNFAMNGWIWDGSEIKLIAAAIWTNFTTHLVDDTSIEQDDTYTARPIGERLILKFELVESG</sequence>
<dbReference type="InterPro" id="IPR050121">
    <property type="entry name" value="Cytochrome_P450_monoxygenase"/>
</dbReference>
<evidence type="ECO:0000256" key="7">
    <source>
        <dbReference type="PIRSR" id="PIRSR602403-1"/>
    </source>
</evidence>
<evidence type="ECO:0000256" key="5">
    <source>
        <dbReference type="ARBA" id="ARBA00023004"/>
    </source>
</evidence>